<keyword evidence="5 7" id="KW-0472">Membrane</keyword>
<dbReference type="Pfam" id="PF03388">
    <property type="entry name" value="Lectin_leg-like"/>
    <property type="match status" value="1"/>
</dbReference>
<dbReference type="PANTHER" id="PTHR12223:SF28">
    <property type="entry name" value="LECTIN, MANNOSE BINDING 1 LIKE"/>
    <property type="match status" value="1"/>
</dbReference>
<organism evidence="10 11">
    <name type="scientific">Kluyveromyces dobzhanskii CBS 2104</name>
    <dbReference type="NCBI Taxonomy" id="1427455"/>
    <lineage>
        <taxon>Eukaryota</taxon>
        <taxon>Fungi</taxon>
        <taxon>Dikarya</taxon>
        <taxon>Ascomycota</taxon>
        <taxon>Saccharomycotina</taxon>
        <taxon>Saccharomycetes</taxon>
        <taxon>Saccharomycetales</taxon>
        <taxon>Saccharomycetaceae</taxon>
        <taxon>Kluyveromyces</taxon>
    </lineage>
</organism>
<feature type="chain" id="PRO_5002038741" evidence="8">
    <location>
        <begin position="19"/>
        <end position="437"/>
    </location>
</feature>
<gene>
    <name evidence="10" type="ORF">KLDO_g1205</name>
</gene>
<dbReference type="GO" id="GO:0000139">
    <property type="term" value="C:Golgi membrane"/>
    <property type="evidence" value="ECO:0007669"/>
    <property type="project" value="TreeGrafter"/>
</dbReference>
<dbReference type="GO" id="GO:0005793">
    <property type="term" value="C:endoplasmic reticulum-Golgi intermediate compartment"/>
    <property type="evidence" value="ECO:0007669"/>
    <property type="project" value="TreeGrafter"/>
</dbReference>
<keyword evidence="4 7" id="KW-1133">Transmembrane helix</keyword>
<feature type="disulfide bond" evidence="6">
    <location>
        <begin position="175"/>
        <end position="209"/>
    </location>
</feature>
<dbReference type="InterPro" id="IPR051136">
    <property type="entry name" value="Intracellular_Lectin-GPT"/>
</dbReference>
<evidence type="ECO:0000256" key="4">
    <source>
        <dbReference type="ARBA" id="ARBA00022989"/>
    </source>
</evidence>
<dbReference type="Proteomes" id="UP000031516">
    <property type="component" value="Unassembled WGS sequence"/>
</dbReference>
<evidence type="ECO:0000256" key="1">
    <source>
        <dbReference type="ARBA" id="ARBA00004479"/>
    </source>
</evidence>
<dbReference type="GO" id="GO:0006888">
    <property type="term" value="P:endoplasmic reticulum to Golgi vesicle-mediated transport"/>
    <property type="evidence" value="ECO:0007669"/>
    <property type="project" value="InterPro"/>
</dbReference>
<comment type="caution">
    <text evidence="10">The sequence shown here is derived from an EMBL/GenBank/DDBJ whole genome shotgun (WGS) entry which is preliminary data.</text>
</comment>
<keyword evidence="11" id="KW-1185">Reference proteome</keyword>
<proteinExistence type="predicted"/>
<dbReference type="GO" id="GO:0005789">
    <property type="term" value="C:endoplasmic reticulum membrane"/>
    <property type="evidence" value="ECO:0007669"/>
    <property type="project" value="TreeGrafter"/>
</dbReference>
<name>A0A0A8L3X0_9SACH</name>
<dbReference type="PANTHER" id="PTHR12223">
    <property type="entry name" value="VESICULAR MANNOSE-BINDING LECTIN"/>
    <property type="match status" value="1"/>
</dbReference>
<feature type="transmembrane region" description="Helical" evidence="7">
    <location>
        <begin position="406"/>
        <end position="425"/>
    </location>
</feature>
<dbReference type="SUPFAM" id="SSF49899">
    <property type="entry name" value="Concanavalin A-like lectins/glucanases"/>
    <property type="match status" value="1"/>
</dbReference>
<evidence type="ECO:0000256" key="3">
    <source>
        <dbReference type="ARBA" id="ARBA00022729"/>
    </source>
</evidence>
<dbReference type="InterPro" id="IPR013320">
    <property type="entry name" value="ConA-like_dom_sf"/>
</dbReference>
<dbReference type="InterPro" id="IPR005052">
    <property type="entry name" value="Lectin_leg"/>
</dbReference>
<keyword evidence="2 7" id="KW-0812">Transmembrane</keyword>
<feature type="signal peptide" evidence="8">
    <location>
        <begin position="1"/>
        <end position="18"/>
    </location>
</feature>
<dbReference type="OrthoDB" id="10265193at2759"/>
<dbReference type="EMBL" id="CCBQ010000019">
    <property type="protein sequence ID" value="CDO92896.1"/>
    <property type="molecule type" value="Genomic_DNA"/>
</dbReference>
<dbReference type="PIRSF" id="PIRSF018136">
    <property type="entry name" value="L-type_lectin_fungi"/>
    <property type="match status" value="1"/>
</dbReference>
<evidence type="ECO:0000256" key="7">
    <source>
        <dbReference type="SAM" id="Phobius"/>
    </source>
</evidence>
<protein>
    <submittedName>
        <fullName evidence="10">WGS project CCBQ000000000 data, contig 00099</fullName>
    </submittedName>
</protein>
<feature type="domain" description="L-type lectin-like" evidence="9">
    <location>
        <begin position="33"/>
        <end position="248"/>
    </location>
</feature>
<accession>A0A0A8L3X0</accession>
<dbReference type="GO" id="GO:0030134">
    <property type="term" value="C:COPII-coated ER to Golgi transport vesicle"/>
    <property type="evidence" value="ECO:0007669"/>
    <property type="project" value="TreeGrafter"/>
</dbReference>
<dbReference type="AlphaFoldDB" id="A0A0A8L3X0"/>
<dbReference type="CDD" id="cd06903">
    <property type="entry name" value="lectin_EMP46_EMP47"/>
    <property type="match status" value="1"/>
</dbReference>
<dbReference type="Gene3D" id="2.60.120.200">
    <property type="match status" value="1"/>
</dbReference>
<evidence type="ECO:0000256" key="2">
    <source>
        <dbReference type="ARBA" id="ARBA00022692"/>
    </source>
</evidence>
<keyword evidence="3 8" id="KW-0732">Signal</keyword>
<evidence type="ECO:0000259" key="9">
    <source>
        <dbReference type="PROSITE" id="PS51328"/>
    </source>
</evidence>
<sequence length="437" mass="49012">MLAHWLAIFFTFIAYASGASISEAELHDNTVSDNDILDASHSLPDLIHMDAVPSDWKTSGALLLEEGRLRFTPEASSQSSIWHNTGYQITDSFTMEWTFRSVNFIGKSEGGLAFWLVDEKSVGGNSLFGGPDAFDGIQILVDSNGPVGSSIRGVMNDGSEKLTEQNIYDHSFGYCLSAYQDTTIPTTIRLSYDRKNNNLLKLQVDNRVCFQTRQIQFPNKAKMIMGITAKNDANKESFEVLKIHTHNGLTKEVTIPNVNPMEQPRLVTKIINKDTGKEDVVETDFMKMKGLASRVDNYELYKKLDKIEGKILANDISVVNAKLVGILENQASQLRKLEHLSTTLDIIIASMGKEGAVNTESFKDFFAMNDKLEQLLQDQAKVREATKKSMENGGHSVSVDEIVKRLLIWILPLIFIVLVMAYYTFRIRQDIVKVKLL</sequence>
<evidence type="ECO:0000313" key="10">
    <source>
        <dbReference type="EMBL" id="CDO92896.1"/>
    </source>
</evidence>
<comment type="subcellular location">
    <subcellularLocation>
        <location evidence="1">Membrane</location>
        <topology evidence="1">Single-pass type I membrane protein</topology>
    </subcellularLocation>
</comment>
<evidence type="ECO:0000256" key="8">
    <source>
        <dbReference type="SAM" id="SignalP"/>
    </source>
</evidence>
<dbReference type="InterPro" id="IPR035661">
    <property type="entry name" value="EMP46/EMP47_N"/>
</dbReference>
<evidence type="ECO:0000256" key="6">
    <source>
        <dbReference type="PIRSR" id="PIRSR018136-1"/>
    </source>
</evidence>
<reference evidence="10 11" key="1">
    <citation type="submission" date="2014-03" db="EMBL/GenBank/DDBJ databases">
        <title>The genome of Kluyveromyces dobzhanskii.</title>
        <authorList>
            <person name="Nystedt B."/>
            <person name="Astrom S."/>
        </authorList>
    </citation>
    <scope>NUCLEOTIDE SEQUENCE [LARGE SCALE GENOMIC DNA]</scope>
    <source>
        <strain evidence="10 11">CBS 2104</strain>
    </source>
</reference>
<evidence type="ECO:0000256" key="5">
    <source>
        <dbReference type="ARBA" id="ARBA00023136"/>
    </source>
</evidence>
<evidence type="ECO:0000313" key="11">
    <source>
        <dbReference type="Proteomes" id="UP000031516"/>
    </source>
</evidence>
<dbReference type="PROSITE" id="PS51328">
    <property type="entry name" value="L_LECTIN_LIKE"/>
    <property type="match status" value="1"/>
</dbReference>
<dbReference type="GO" id="GO:0005537">
    <property type="term" value="F:D-mannose binding"/>
    <property type="evidence" value="ECO:0007669"/>
    <property type="project" value="TreeGrafter"/>
</dbReference>
<dbReference type="InterPro" id="IPR016710">
    <property type="entry name" value="Emp46/Emp47"/>
</dbReference>